<dbReference type="AlphaFoldDB" id="A0AAJ0HY00"/>
<evidence type="ECO:0000313" key="2">
    <source>
        <dbReference type="EMBL" id="KAK3484575.1"/>
    </source>
</evidence>
<feature type="transmembrane region" description="Helical" evidence="1">
    <location>
        <begin position="66"/>
        <end position="87"/>
    </location>
</feature>
<comment type="caution">
    <text evidence="2">The sequence shown here is derived from an EMBL/GenBank/DDBJ whole genome shotgun (WGS) entry which is preliminary data.</text>
</comment>
<feature type="transmembrane region" description="Helical" evidence="1">
    <location>
        <begin position="33"/>
        <end position="54"/>
    </location>
</feature>
<keyword evidence="1" id="KW-0472">Membrane</keyword>
<keyword evidence="1" id="KW-0812">Transmembrane</keyword>
<protein>
    <submittedName>
        <fullName evidence="2">Uncharacterized protein</fullName>
    </submittedName>
</protein>
<keyword evidence="3" id="KW-1185">Reference proteome</keyword>
<evidence type="ECO:0000256" key="1">
    <source>
        <dbReference type="SAM" id="Phobius"/>
    </source>
</evidence>
<sequence length="119" mass="13946">MIYIVENPQSLSYLLNEGGVGKRFIKSEREINLLIYNTTSLIIRSIKFFLFFYLKERVEEGVEVLNYNFLLIKGAFTDFYFISLSYISSYRLIEGNFVVLLGGNLKIVLIRIEILKEKK</sequence>
<dbReference type="Proteomes" id="UP001285908">
    <property type="component" value="Unassembled WGS sequence"/>
</dbReference>
<name>A0AAJ0HY00_9PEZI</name>
<reference evidence="2 3" key="1">
    <citation type="journal article" date="2023" name="Mol. Phylogenet. Evol.">
        <title>Genome-scale phylogeny and comparative genomics of the fungal order Sordariales.</title>
        <authorList>
            <person name="Hensen N."/>
            <person name="Bonometti L."/>
            <person name="Westerberg I."/>
            <person name="Brannstrom I.O."/>
            <person name="Guillou S."/>
            <person name="Cros-Aarteil S."/>
            <person name="Calhoun S."/>
            <person name="Haridas S."/>
            <person name="Kuo A."/>
            <person name="Mondo S."/>
            <person name="Pangilinan J."/>
            <person name="Riley R."/>
            <person name="LaButti K."/>
            <person name="Andreopoulos B."/>
            <person name="Lipzen A."/>
            <person name="Chen C."/>
            <person name="Yan M."/>
            <person name="Daum C."/>
            <person name="Ng V."/>
            <person name="Clum A."/>
            <person name="Steindorff A."/>
            <person name="Ohm R.A."/>
            <person name="Martin F."/>
            <person name="Silar P."/>
            <person name="Natvig D.O."/>
            <person name="Lalanne C."/>
            <person name="Gautier V."/>
            <person name="Ament-Velasquez S.L."/>
            <person name="Kruys A."/>
            <person name="Hutchinson M.I."/>
            <person name="Powell A.J."/>
            <person name="Barry K."/>
            <person name="Miller A.N."/>
            <person name="Grigoriev I.V."/>
            <person name="Debuchy R."/>
            <person name="Gladieux P."/>
            <person name="Hiltunen Thoren M."/>
            <person name="Johannesson H."/>
        </authorList>
    </citation>
    <scope>NUCLEOTIDE SEQUENCE [LARGE SCALE GENOMIC DNA]</scope>
    <source>
        <strain evidence="2 3">FGSC 10403</strain>
    </source>
</reference>
<feature type="transmembrane region" description="Helical" evidence="1">
    <location>
        <begin position="93"/>
        <end position="112"/>
    </location>
</feature>
<dbReference type="EMBL" id="JAULSX010000015">
    <property type="protein sequence ID" value="KAK3484575.1"/>
    <property type="molecule type" value="Genomic_DNA"/>
</dbReference>
<accession>A0AAJ0HY00</accession>
<gene>
    <name evidence="2" type="ORF">B0T23DRAFT_400456</name>
</gene>
<keyword evidence="1" id="KW-1133">Transmembrane helix</keyword>
<organism evidence="2 3">
    <name type="scientific">Neurospora hispaniola</name>
    <dbReference type="NCBI Taxonomy" id="588809"/>
    <lineage>
        <taxon>Eukaryota</taxon>
        <taxon>Fungi</taxon>
        <taxon>Dikarya</taxon>
        <taxon>Ascomycota</taxon>
        <taxon>Pezizomycotina</taxon>
        <taxon>Sordariomycetes</taxon>
        <taxon>Sordariomycetidae</taxon>
        <taxon>Sordariales</taxon>
        <taxon>Sordariaceae</taxon>
        <taxon>Neurospora</taxon>
    </lineage>
</organism>
<dbReference type="RefSeq" id="XP_062687702.1">
    <property type="nucleotide sequence ID" value="XM_062838485.1"/>
</dbReference>
<evidence type="ECO:0000313" key="3">
    <source>
        <dbReference type="Proteomes" id="UP001285908"/>
    </source>
</evidence>
<proteinExistence type="predicted"/>
<dbReference type="GeneID" id="87876107"/>